<dbReference type="GO" id="GO:0000271">
    <property type="term" value="P:polysaccharide biosynthetic process"/>
    <property type="evidence" value="ECO:0007669"/>
    <property type="project" value="TreeGrafter"/>
</dbReference>
<gene>
    <name evidence="4" type="ORF">B6S09_09445</name>
    <name evidence="5" type="ORF">LY04_01840</name>
</gene>
<evidence type="ECO:0000313" key="6">
    <source>
        <dbReference type="Proteomes" id="UP000243640"/>
    </source>
</evidence>
<dbReference type="Proteomes" id="UP000243640">
    <property type="component" value="Unassembled WGS sequence"/>
</dbReference>
<dbReference type="Proteomes" id="UP000295058">
    <property type="component" value="Unassembled WGS sequence"/>
</dbReference>
<protein>
    <submittedName>
        <fullName evidence="4">Aminotransferase</fullName>
    </submittedName>
    <submittedName>
        <fullName evidence="5">dTDP-4-amino-4,6-dideoxygalactose transaminase</fullName>
    </submittedName>
</protein>
<accession>A0A235CKA7</accession>
<keyword evidence="4" id="KW-0032">Aminotransferase</keyword>
<dbReference type="SUPFAM" id="SSF53383">
    <property type="entry name" value="PLP-dependent transferases"/>
    <property type="match status" value="1"/>
</dbReference>
<dbReference type="InterPro" id="IPR015422">
    <property type="entry name" value="PyrdxlP-dep_Trfase_small"/>
</dbReference>
<name>A0A235CKA7_9GAMM</name>
<dbReference type="EMBL" id="NQJF01000007">
    <property type="protein sequence ID" value="OYD24285.1"/>
    <property type="molecule type" value="Genomic_DNA"/>
</dbReference>
<dbReference type="Pfam" id="PF01041">
    <property type="entry name" value="DegT_DnrJ_EryC1"/>
    <property type="match status" value="1"/>
</dbReference>
<sequence>MTTFNKSFTQQEAIPDAGIERALEVMRSGRLHRYNSAACEPTETELLEKEFADYQGSRYCLACASGGYALHVAMRAVGVNPGDKVLCNAFTLAPVPGAIHNAGGVPVFVETTDDFTIDLDDLESKATAADVHYLLLSHMRGHLADMDRLMAICNRHDVVVIEDCAHTMGASWNGKKSGSFGQVGCFSTQTYKHMNSGEGGFLTTDDDEVMARAIIYSGSYMLYERHLAAPPKETFARIRFETPNYSGRMDNLRAAILRPQLANLDKQCRRWNELYRITEAGLKQIPCIRLPERPEAEEFVASSIQFALPNQNEADIQRFLKRCDTRGVPLKWFGDADPKGYTSRFDSWRYLGEAPSLPQTERVLATMCDMRLPLTFDEADCRLIVRIIAEVCDELFLSAEPGAHSS</sequence>
<dbReference type="OrthoDB" id="9804264at2"/>
<keyword evidence="7" id="KW-1185">Reference proteome</keyword>
<dbReference type="GO" id="GO:0008483">
    <property type="term" value="F:transaminase activity"/>
    <property type="evidence" value="ECO:0007669"/>
    <property type="project" value="UniProtKB-KW"/>
</dbReference>
<dbReference type="EMBL" id="SODO01000006">
    <property type="protein sequence ID" value="TDW59017.1"/>
    <property type="molecule type" value="Genomic_DNA"/>
</dbReference>
<keyword evidence="4" id="KW-0808">Transferase</keyword>
<evidence type="ECO:0000313" key="4">
    <source>
        <dbReference type="EMBL" id="OYD24285.1"/>
    </source>
</evidence>
<dbReference type="AlphaFoldDB" id="A0A235CKA7"/>
<reference evidence="4 6" key="1">
    <citation type="submission" date="2017-08" db="EMBL/GenBank/DDBJ databases">
        <title>Draft Genome Sequence of the Marine Bacterium Oceanimonas baumannii ATCC 700832.</title>
        <authorList>
            <person name="Mcclelland W.D."/>
            <person name="Brennan M.A."/>
            <person name="Trachtenberg A.M."/>
            <person name="Maclea K.S."/>
        </authorList>
    </citation>
    <scope>NUCLEOTIDE SEQUENCE [LARGE SCALE GENOMIC DNA]</scope>
    <source>
        <strain evidence="4 6">ATCC 700832</strain>
    </source>
</reference>
<evidence type="ECO:0000313" key="7">
    <source>
        <dbReference type="Proteomes" id="UP000295058"/>
    </source>
</evidence>
<evidence type="ECO:0000313" key="5">
    <source>
        <dbReference type="EMBL" id="TDW59017.1"/>
    </source>
</evidence>
<evidence type="ECO:0000256" key="1">
    <source>
        <dbReference type="ARBA" id="ARBA00022898"/>
    </source>
</evidence>
<comment type="caution">
    <text evidence="4">The sequence shown here is derived from an EMBL/GenBank/DDBJ whole genome shotgun (WGS) entry which is preliminary data.</text>
</comment>
<dbReference type="InterPro" id="IPR015421">
    <property type="entry name" value="PyrdxlP-dep_Trfase_major"/>
</dbReference>
<dbReference type="RefSeq" id="WP_094278255.1">
    <property type="nucleotide sequence ID" value="NZ_NQJF01000007.1"/>
</dbReference>
<dbReference type="GO" id="GO:0030170">
    <property type="term" value="F:pyridoxal phosphate binding"/>
    <property type="evidence" value="ECO:0007669"/>
    <property type="project" value="TreeGrafter"/>
</dbReference>
<evidence type="ECO:0000256" key="2">
    <source>
        <dbReference type="ARBA" id="ARBA00037999"/>
    </source>
</evidence>
<keyword evidence="1 3" id="KW-0663">Pyridoxal phosphate</keyword>
<dbReference type="PANTHER" id="PTHR30244">
    <property type="entry name" value="TRANSAMINASE"/>
    <property type="match status" value="1"/>
</dbReference>
<dbReference type="PANTHER" id="PTHR30244:SF34">
    <property type="entry name" value="DTDP-4-AMINO-4,6-DIDEOXYGALACTOSE TRANSAMINASE"/>
    <property type="match status" value="1"/>
</dbReference>
<organism evidence="4 6">
    <name type="scientific">Oceanimonas baumannii</name>
    <dbReference type="NCBI Taxonomy" id="129578"/>
    <lineage>
        <taxon>Bacteria</taxon>
        <taxon>Pseudomonadati</taxon>
        <taxon>Pseudomonadota</taxon>
        <taxon>Gammaproteobacteria</taxon>
        <taxon>Aeromonadales</taxon>
        <taxon>Aeromonadaceae</taxon>
        <taxon>Oceanimonas</taxon>
    </lineage>
</organism>
<evidence type="ECO:0000256" key="3">
    <source>
        <dbReference type="RuleBase" id="RU004508"/>
    </source>
</evidence>
<dbReference type="InterPro" id="IPR000653">
    <property type="entry name" value="DegT/StrS_aminotransferase"/>
</dbReference>
<dbReference type="InterPro" id="IPR015424">
    <property type="entry name" value="PyrdxlP-dep_Trfase"/>
</dbReference>
<proteinExistence type="inferred from homology"/>
<dbReference type="Gene3D" id="3.90.1150.10">
    <property type="entry name" value="Aspartate Aminotransferase, domain 1"/>
    <property type="match status" value="1"/>
</dbReference>
<reference evidence="5 7" key="2">
    <citation type="submission" date="2019-03" db="EMBL/GenBank/DDBJ databases">
        <title>Genomic Encyclopedia of Archaeal and Bacterial Type Strains, Phase II (KMG-II): from individual species to whole genera.</title>
        <authorList>
            <person name="Goeker M."/>
        </authorList>
    </citation>
    <scope>NUCLEOTIDE SEQUENCE [LARGE SCALE GENOMIC DNA]</scope>
    <source>
        <strain evidence="5 7">DSM 15594</strain>
    </source>
</reference>
<dbReference type="Gene3D" id="3.40.640.10">
    <property type="entry name" value="Type I PLP-dependent aspartate aminotransferase-like (Major domain)"/>
    <property type="match status" value="1"/>
</dbReference>
<comment type="similarity">
    <text evidence="2 3">Belongs to the DegT/DnrJ/EryC1 family.</text>
</comment>